<protein>
    <submittedName>
        <fullName evidence="1">Uncharacterized protein</fullName>
    </submittedName>
</protein>
<sequence>MPSINLFDTQSHPLSGFSYGQALLNERKLPAPPPLPPSRTCCQMVIPTLS</sequence>
<evidence type="ECO:0000313" key="1">
    <source>
        <dbReference type="EMBL" id="PON96623.1"/>
    </source>
</evidence>
<organism evidence="1 2">
    <name type="scientific">Trema orientale</name>
    <name type="common">Charcoal tree</name>
    <name type="synonym">Celtis orientalis</name>
    <dbReference type="NCBI Taxonomy" id="63057"/>
    <lineage>
        <taxon>Eukaryota</taxon>
        <taxon>Viridiplantae</taxon>
        <taxon>Streptophyta</taxon>
        <taxon>Embryophyta</taxon>
        <taxon>Tracheophyta</taxon>
        <taxon>Spermatophyta</taxon>
        <taxon>Magnoliopsida</taxon>
        <taxon>eudicotyledons</taxon>
        <taxon>Gunneridae</taxon>
        <taxon>Pentapetalae</taxon>
        <taxon>rosids</taxon>
        <taxon>fabids</taxon>
        <taxon>Rosales</taxon>
        <taxon>Cannabaceae</taxon>
        <taxon>Trema</taxon>
    </lineage>
</organism>
<reference evidence="2" key="1">
    <citation type="submission" date="2016-06" db="EMBL/GenBank/DDBJ databases">
        <title>Parallel loss of symbiosis genes in relatives of nitrogen-fixing non-legume Parasponia.</title>
        <authorList>
            <person name="Van Velzen R."/>
            <person name="Holmer R."/>
            <person name="Bu F."/>
            <person name="Rutten L."/>
            <person name="Van Zeijl A."/>
            <person name="Liu W."/>
            <person name="Santuari L."/>
            <person name="Cao Q."/>
            <person name="Sharma T."/>
            <person name="Shen D."/>
            <person name="Roswanjaya Y."/>
            <person name="Wardhani T."/>
            <person name="Kalhor M.S."/>
            <person name="Jansen J."/>
            <person name="Van den Hoogen J."/>
            <person name="Gungor B."/>
            <person name="Hartog M."/>
            <person name="Hontelez J."/>
            <person name="Verver J."/>
            <person name="Yang W.-C."/>
            <person name="Schijlen E."/>
            <person name="Repin R."/>
            <person name="Schilthuizen M."/>
            <person name="Schranz E."/>
            <person name="Heidstra R."/>
            <person name="Miyata K."/>
            <person name="Fedorova E."/>
            <person name="Kohlen W."/>
            <person name="Bisseling T."/>
            <person name="Smit S."/>
            <person name="Geurts R."/>
        </authorList>
    </citation>
    <scope>NUCLEOTIDE SEQUENCE [LARGE SCALE GENOMIC DNA]</scope>
    <source>
        <strain evidence="2">cv. RG33-2</strain>
    </source>
</reference>
<comment type="caution">
    <text evidence="1">The sequence shown here is derived from an EMBL/GenBank/DDBJ whole genome shotgun (WGS) entry which is preliminary data.</text>
</comment>
<evidence type="ECO:0000313" key="2">
    <source>
        <dbReference type="Proteomes" id="UP000237000"/>
    </source>
</evidence>
<name>A0A2P5FFQ7_TREOI</name>
<gene>
    <name evidence="1" type="ORF">TorRG33x02_076040</name>
</gene>
<dbReference type="InParanoid" id="A0A2P5FFQ7"/>
<dbReference type="Proteomes" id="UP000237000">
    <property type="component" value="Unassembled WGS sequence"/>
</dbReference>
<dbReference type="EMBL" id="JXTC01000037">
    <property type="protein sequence ID" value="PON96623.1"/>
    <property type="molecule type" value="Genomic_DNA"/>
</dbReference>
<keyword evidence="2" id="KW-1185">Reference proteome</keyword>
<proteinExistence type="predicted"/>
<accession>A0A2P5FFQ7</accession>
<dbReference type="AlphaFoldDB" id="A0A2P5FFQ7"/>